<dbReference type="InterPro" id="IPR001965">
    <property type="entry name" value="Znf_PHD"/>
</dbReference>
<protein>
    <submittedName>
        <fullName evidence="5">PHD-finger family protein</fullName>
    </submittedName>
</protein>
<dbReference type="Gene3D" id="3.30.40.10">
    <property type="entry name" value="Zinc/RING finger domain, C3HC4 (zinc finger)"/>
    <property type="match status" value="1"/>
</dbReference>
<keyword evidence="1" id="KW-0479">Metal-binding</keyword>
<keyword evidence="2" id="KW-0863">Zinc-finger</keyword>
<dbReference type="InterPro" id="IPR013083">
    <property type="entry name" value="Znf_RING/FYVE/PHD"/>
</dbReference>
<dbReference type="InterPro" id="IPR019786">
    <property type="entry name" value="Zinc_finger_PHD-type_CS"/>
</dbReference>
<evidence type="ECO:0000259" key="4">
    <source>
        <dbReference type="SMART" id="SM00249"/>
    </source>
</evidence>
<dbReference type="RefSeq" id="XP_001313712.1">
    <property type="nucleotide sequence ID" value="XM_001313711.1"/>
</dbReference>
<proteinExistence type="predicted"/>
<evidence type="ECO:0000256" key="3">
    <source>
        <dbReference type="ARBA" id="ARBA00022833"/>
    </source>
</evidence>
<accession>A2F2S3</accession>
<dbReference type="OrthoDB" id="10002605at2759"/>
<dbReference type="InterPro" id="IPR011011">
    <property type="entry name" value="Znf_FYVE_PHD"/>
</dbReference>
<dbReference type="EMBL" id="DS113589">
    <property type="protein sequence ID" value="EAY00783.1"/>
    <property type="molecule type" value="Genomic_DNA"/>
</dbReference>
<dbReference type="PROSITE" id="PS01359">
    <property type="entry name" value="ZF_PHD_1"/>
    <property type="match status" value="1"/>
</dbReference>
<gene>
    <name evidence="5" type="ORF">TVAG_231230</name>
</gene>
<evidence type="ECO:0000313" key="5">
    <source>
        <dbReference type="EMBL" id="EAY00783.1"/>
    </source>
</evidence>
<evidence type="ECO:0000313" key="6">
    <source>
        <dbReference type="Proteomes" id="UP000001542"/>
    </source>
</evidence>
<feature type="domain" description="Zinc finger PHD-type" evidence="4">
    <location>
        <begin position="88"/>
        <end position="132"/>
    </location>
</feature>
<reference evidence="5" key="1">
    <citation type="submission" date="2006-10" db="EMBL/GenBank/DDBJ databases">
        <authorList>
            <person name="Amadeo P."/>
            <person name="Zhao Q."/>
            <person name="Wortman J."/>
            <person name="Fraser-Liggett C."/>
            <person name="Carlton J."/>
        </authorList>
    </citation>
    <scope>NUCLEOTIDE SEQUENCE</scope>
    <source>
        <strain evidence="5">G3</strain>
    </source>
</reference>
<dbReference type="VEuPathDB" id="TrichDB:TVAG_231230"/>
<dbReference type="VEuPathDB" id="TrichDB:TVAGG3_0523820"/>
<evidence type="ECO:0000256" key="1">
    <source>
        <dbReference type="ARBA" id="ARBA00022723"/>
    </source>
</evidence>
<keyword evidence="3" id="KW-0862">Zinc</keyword>
<dbReference type="AlphaFoldDB" id="A2F2S3"/>
<dbReference type="GO" id="GO:0008270">
    <property type="term" value="F:zinc ion binding"/>
    <property type="evidence" value="ECO:0007669"/>
    <property type="project" value="UniProtKB-KW"/>
</dbReference>
<dbReference type="SUPFAM" id="SSF57903">
    <property type="entry name" value="FYVE/PHD zinc finger"/>
    <property type="match status" value="1"/>
</dbReference>
<evidence type="ECO:0000256" key="2">
    <source>
        <dbReference type="ARBA" id="ARBA00022771"/>
    </source>
</evidence>
<organism evidence="5 6">
    <name type="scientific">Trichomonas vaginalis (strain ATCC PRA-98 / G3)</name>
    <dbReference type="NCBI Taxonomy" id="412133"/>
    <lineage>
        <taxon>Eukaryota</taxon>
        <taxon>Metamonada</taxon>
        <taxon>Parabasalia</taxon>
        <taxon>Trichomonadida</taxon>
        <taxon>Trichomonadidae</taxon>
        <taxon>Trichomonas</taxon>
    </lineage>
</organism>
<dbReference type="KEGG" id="tva:4758606"/>
<dbReference type="InParanoid" id="A2F2S3"/>
<sequence length="200" mass="22469">MSEEKPSTSLRDLLHDNAPPTTPIVKKVAAGPIVSKRFTKPSIPENYLAIANAFLLTPDMAGPTDTPLSNEEQQKIDNEDVEVVQETRCICGLTHGSSVQIQCDSCLKWLHEDCVHLKNSKDTNPFICIYCQYEIAKSVKAYVRQRLASLLPKAQQLEADIQNGRPTQYMPIWNELSDIVNDIQEVLKLIPELLHSDDNQ</sequence>
<reference evidence="5" key="2">
    <citation type="journal article" date="2007" name="Science">
        <title>Draft genome sequence of the sexually transmitted pathogen Trichomonas vaginalis.</title>
        <authorList>
            <person name="Carlton J.M."/>
            <person name="Hirt R.P."/>
            <person name="Silva J.C."/>
            <person name="Delcher A.L."/>
            <person name="Schatz M."/>
            <person name="Zhao Q."/>
            <person name="Wortman J.R."/>
            <person name="Bidwell S.L."/>
            <person name="Alsmark U.C.M."/>
            <person name="Besteiro S."/>
            <person name="Sicheritz-Ponten T."/>
            <person name="Noel C.J."/>
            <person name="Dacks J.B."/>
            <person name="Foster P.G."/>
            <person name="Simillion C."/>
            <person name="Van de Peer Y."/>
            <person name="Miranda-Saavedra D."/>
            <person name="Barton G.J."/>
            <person name="Westrop G.D."/>
            <person name="Mueller S."/>
            <person name="Dessi D."/>
            <person name="Fiori P.L."/>
            <person name="Ren Q."/>
            <person name="Paulsen I."/>
            <person name="Zhang H."/>
            <person name="Bastida-Corcuera F.D."/>
            <person name="Simoes-Barbosa A."/>
            <person name="Brown M.T."/>
            <person name="Hayes R.D."/>
            <person name="Mukherjee M."/>
            <person name="Okumura C.Y."/>
            <person name="Schneider R."/>
            <person name="Smith A.J."/>
            <person name="Vanacova S."/>
            <person name="Villalvazo M."/>
            <person name="Haas B.J."/>
            <person name="Pertea M."/>
            <person name="Feldblyum T.V."/>
            <person name="Utterback T.R."/>
            <person name="Shu C.L."/>
            <person name="Osoegawa K."/>
            <person name="de Jong P.J."/>
            <person name="Hrdy I."/>
            <person name="Horvathova L."/>
            <person name="Zubacova Z."/>
            <person name="Dolezal P."/>
            <person name="Malik S.B."/>
            <person name="Logsdon J.M. Jr."/>
            <person name="Henze K."/>
            <person name="Gupta A."/>
            <person name="Wang C.C."/>
            <person name="Dunne R.L."/>
            <person name="Upcroft J.A."/>
            <person name="Upcroft P."/>
            <person name="White O."/>
            <person name="Salzberg S.L."/>
            <person name="Tang P."/>
            <person name="Chiu C.-H."/>
            <person name="Lee Y.-S."/>
            <person name="Embley T.M."/>
            <person name="Coombs G.H."/>
            <person name="Mottram J.C."/>
            <person name="Tachezy J."/>
            <person name="Fraser-Liggett C.M."/>
            <person name="Johnson P.J."/>
        </authorList>
    </citation>
    <scope>NUCLEOTIDE SEQUENCE [LARGE SCALE GENOMIC DNA]</scope>
    <source>
        <strain evidence="5">G3</strain>
    </source>
</reference>
<dbReference type="SMART" id="SM00249">
    <property type="entry name" value="PHD"/>
    <property type="match status" value="1"/>
</dbReference>
<name>A2F2S3_TRIV3</name>
<keyword evidence="6" id="KW-1185">Reference proteome</keyword>
<dbReference type="Proteomes" id="UP000001542">
    <property type="component" value="Unassembled WGS sequence"/>
</dbReference>
<dbReference type="eggNOG" id="ENOG502SZX2">
    <property type="taxonomic scope" value="Eukaryota"/>
</dbReference>